<reference evidence="1" key="1">
    <citation type="submission" date="2021-03" db="EMBL/GenBank/DDBJ databases">
        <title>Genomic Encyclopedia of Type Strains, Phase IV (KMG-IV): sequencing the most valuable type-strain genomes for metagenomic binning, comparative biology and taxonomic classification.</title>
        <authorList>
            <person name="Goeker M."/>
        </authorList>
    </citation>
    <scope>NUCLEOTIDE SEQUENCE</scope>
    <source>
        <strain evidence="1">DSM 26232</strain>
    </source>
</reference>
<dbReference type="Proteomes" id="UP000823736">
    <property type="component" value="Unassembled WGS sequence"/>
</dbReference>
<comment type="caution">
    <text evidence="1">The sequence shown here is derived from an EMBL/GenBank/DDBJ whole genome shotgun (WGS) entry which is preliminary data.</text>
</comment>
<proteinExistence type="predicted"/>
<protein>
    <submittedName>
        <fullName evidence="1">Putative ArsR family transcriptional regulator</fullName>
    </submittedName>
</protein>
<dbReference type="OrthoDB" id="183382at2157"/>
<organism evidence="1 2">
    <name type="scientific">Halolamina salifodinae</name>
    <dbReference type="NCBI Taxonomy" id="1202767"/>
    <lineage>
        <taxon>Archaea</taxon>
        <taxon>Methanobacteriati</taxon>
        <taxon>Methanobacteriota</taxon>
        <taxon>Stenosarchaea group</taxon>
        <taxon>Halobacteria</taxon>
        <taxon>Halobacteriales</taxon>
        <taxon>Haloferacaceae</taxon>
    </lineage>
</organism>
<keyword evidence="2" id="KW-1185">Reference proteome</keyword>
<dbReference type="InterPro" id="IPR055766">
    <property type="entry name" value="DUF7342"/>
</dbReference>
<dbReference type="InterPro" id="IPR036390">
    <property type="entry name" value="WH_DNA-bd_sf"/>
</dbReference>
<dbReference type="RefSeq" id="WP_209491318.1">
    <property type="nucleotide sequence ID" value="NZ_JAGGLC010000003.1"/>
</dbReference>
<dbReference type="Pfam" id="PF24033">
    <property type="entry name" value="DUF7342"/>
    <property type="match status" value="1"/>
</dbReference>
<name>A0A8T4GVU4_9EURY</name>
<dbReference type="AlphaFoldDB" id="A0A8T4GVU4"/>
<dbReference type="EMBL" id="JAGGLC010000003">
    <property type="protein sequence ID" value="MBP1987036.1"/>
    <property type="molecule type" value="Genomic_DNA"/>
</dbReference>
<evidence type="ECO:0000313" key="2">
    <source>
        <dbReference type="Proteomes" id="UP000823736"/>
    </source>
</evidence>
<accession>A0A8T4GVU4</accession>
<sequence>MSEETPGVEAWKERTTAFDRVRSVAESASSPQTVAEIAADAAVAENTARNHLDRLVAMNVLVRTDSNGTTTYAPDPLHARAGAIRELLNEHDHDGLLELRAELQERVAAWTTEYGVDSPAALRERAADAEDAATTRRMRADANDWELVAHRLDLVEEAIRNYTAYSRSGRASA</sequence>
<dbReference type="SUPFAM" id="SSF46785">
    <property type="entry name" value="Winged helix' DNA-binding domain"/>
    <property type="match status" value="1"/>
</dbReference>
<gene>
    <name evidence="1" type="ORF">J2753_001534</name>
</gene>
<evidence type="ECO:0000313" key="1">
    <source>
        <dbReference type="EMBL" id="MBP1987036.1"/>
    </source>
</evidence>